<feature type="signal peptide" evidence="2">
    <location>
        <begin position="1"/>
        <end position="18"/>
    </location>
</feature>
<keyword evidence="2" id="KW-0732">Signal</keyword>
<feature type="compositionally biased region" description="Acidic residues" evidence="1">
    <location>
        <begin position="158"/>
        <end position="168"/>
    </location>
</feature>
<protein>
    <submittedName>
        <fullName evidence="4">DUF148 domain-containing protein</fullName>
    </submittedName>
</protein>
<evidence type="ECO:0000256" key="2">
    <source>
        <dbReference type="SAM" id="SignalP"/>
    </source>
</evidence>
<dbReference type="Proteomes" id="UP000095281">
    <property type="component" value="Unplaced"/>
</dbReference>
<dbReference type="WBParaSite" id="MhA1_Contig518.frz3.gene9">
    <property type="protein sequence ID" value="MhA1_Contig518.frz3.gene9"/>
    <property type="gene ID" value="MhA1_Contig518.frz3.gene9"/>
</dbReference>
<sequence>MMLLLILGAFALLPLLEGYTNQELRELFIGEPPEMNESSGLFEENVYFLEKNDQKKCQNDPLYGENNQLPMPLQVVVVYSSEKYGRDATDLKTFGKRLEKEEGWLKDFMIERKFKEKVKEIVDAHFNQKFEGDEELEKIDERLAEHLREEIEEKTEKETEEEMSEEEMGETHLVTEDKLELFETMVKAILSGMVGQKGKYTFELKKKV</sequence>
<dbReference type="AlphaFoldDB" id="A0A1I8BSB6"/>
<feature type="region of interest" description="Disordered" evidence="1">
    <location>
        <begin position="151"/>
        <end position="174"/>
    </location>
</feature>
<accession>A0A1I8BSB6</accession>
<feature type="chain" id="PRO_5009316120" evidence="2">
    <location>
        <begin position="19"/>
        <end position="208"/>
    </location>
</feature>
<evidence type="ECO:0000256" key="1">
    <source>
        <dbReference type="SAM" id="MobiDB-lite"/>
    </source>
</evidence>
<keyword evidence="3" id="KW-1185">Reference proteome</keyword>
<evidence type="ECO:0000313" key="4">
    <source>
        <dbReference type="WBParaSite" id="MhA1_Contig518.frz3.gene9"/>
    </source>
</evidence>
<proteinExistence type="predicted"/>
<reference evidence="4" key="1">
    <citation type="submission" date="2016-11" db="UniProtKB">
        <authorList>
            <consortium name="WormBaseParasite"/>
        </authorList>
    </citation>
    <scope>IDENTIFICATION</scope>
</reference>
<organism evidence="3 4">
    <name type="scientific">Meloidogyne hapla</name>
    <name type="common">Root-knot nematode worm</name>
    <dbReference type="NCBI Taxonomy" id="6305"/>
    <lineage>
        <taxon>Eukaryota</taxon>
        <taxon>Metazoa</taxon>
        <taxon>Ecdysozoa</taxon>
        <taxon>Nematoda</taxon>
        <taxon>Chromadorea</taxon>
        <taxon>Rhabditida</taxon>
        <taxon>Tylenchina</taxon>
        <taxon>Tylenchomorpha</taxon>
        <taxon>Tylenchoidea</taxon>
        <taxon>Meloidogynidae</taxon>
        <taxon>Meloidogyninae</taxon>
        <taxon>Meloidogyne</taxon>
    </lineage>
</organism>
<name>A0A1I8BSB6_MELHA</name>
<evidence type="ECO:0000313" key="3">
    <source>
        <dbReference type="Proteomes" id="UP000095281"/>
    </source>
</evidence>